<organism evidence="2 3">
    <name type="scientific">Paracoccus homiensis</name>
    <dbReference type="NCBI Taxonomy" id="364199"/>
    <lineage>
        <taxon>Bacteria</taxon>
        <taxon>Pseudomonadati</taxon>
        <taxon>Pseudomonadota</taxon>
        <taxon>Alphaproteobacteria</taxon>
        <taxon>Rhodobacterales</taxon>
        <taxon>Paracoccaceae</taxon>
        <taxon>Paracoccus</taxon>
    </lineage>
</organism>
<gene>
    <name evidence="2" type="ORF">SAMN04489858_1142</name>
</gene>
<keyword evidence="3" id="KW-1185">Reference proteome</keyword>
<reference evidence="2 3" key="1">
    <citation type="submission" date="2016-10" db="EMBL/GenBank/DDBJ databases">
        <authorList>
            <person name="de Groot N.N."/>
        </authorList>
    </citation>
    <scope>NUCLEOTIDE SEQUENCE [LARGE SCALE GENOMIC DNA]</scope>
    <source>
        <strain evidence="2 3">DSM 17862</strain>
    </source>
</reference>
<protein>
    <submittedName>
        <fullName evidence="2">Uncharacterized protein</fullName>
    </submittedName>
</protein>
<evidence type="ECO:0000313" key="3">
    <source>
        <dbReference type="Proteomes" id="UP000199180"/>
    </source>
</evidence>
<dbReference type="EMBL" id="FOHO01000014">
    <property type="protein sequence ID" value="SET90635.1"/>
    <property type="molecule type" value="Genomic_DNA"/>
</dbReference>
<evidence type="ECO:0000256" key="1">
    <source>
        <dbReference type="SAM" id="Coils"/>
    </source>
</evidence>
<feature type="coiled-coil region" evidence="1">
    <location>
        <begin position="408"/>
        <end position="438"/>
    </location>
</feature>
<sequence>MQPIGDLALDDDKAVNAVSTGERLSRKRRTVRRTASRAALLGFVAVLYHPTPSVADQVASVIGCSVGSTHLYCSDPTILVLRDALDAAWPEAQRSLGTGAMVDQDTAYRDTVLSCGGDRVCLITAVAEQVGTLRGWAYPEPTDAPVLAPPETEAPQADTPAQADAAEIAALLGCDGNVKPARCADPSIDALATDRIASAREMIQADPGMAAADKVDRSMLSRALERCADDLSCVRQALTMSTESIRGMAGLPPKMEGPGEGALDEDVRSLVRRAEDAARTRNTSQIAAAEAEAKAVEERLTAEAASREQTLVSQAQRTADAYASEWMAATTALSPYPQSLETFARIYQTPEAWVEWRDSSCRQYPEPLACMAQATFDRERMAALAAEQLEIGQQSAARAAEIARERALEAARLEEQRLEAETRLAAQRQEAAERLTREMAPAELAKIFPENSLLLHLVHGDFDTLDAELREMVEREYAGKISATIGLLAPGRAEEIRAGIIGNRRNLFAASYAVTRFRELGACGDRIVKTFLRSVSGTETRTLSGRVVDRTEGFDVYIDIPRQFARYIRRTGVDDSDLFIEEVRAMGCNHPSRRVVEDNLVAFAERRDFIPWRP</sequence>
<keyword evidence="1" id="KW-0175">Coiled coil</keyword>
<evidence type="ECO:0000313" key="2">
    <source>
        <dbReference type="EMBL" id="SET90635.1"/>
    </source>
</evidence>
<dbReference type="Proteomes" id="UP000199180">
    <property type="component" value="Unassembled WGS sequence"/>
</dbReference>
<proteinExistence type="predicted"/>
<name>A0A1I0I294_9RHOB</name>
<dbReference type="AlphaFoldDB" id="A0A1I0I294"/>
<feature type="coiled-coil region" evidence="1">
    <location>
        <begin position="279"/>
        <end position="308"/>
    </location>
</feature>
<accession>A0A1I0I294</accession>